<dbReference type="STRING" id="1031564.CINS_0711"/>
<reference evidence="1 2" key="1">
    <citation type="journal article" date="2014" name="Genome Biol. Evol.">
        <title>Comparative Genomics of the Campylobacter lari Group.</title>
        <authorList>
            <person name="Miller W.G."/>
            <person name="Yee E."/>
            <person name="Chapman M.H."/>
            <person name="Smith T.P."/>
            <person name="Bono J.L."/>
            <person name="Huynh S."/>
            <person name="Parker C.T."/>
            <person name="Vandamme P."/>
            <person name="Luong K."/>
            <person name="Korlach J."/>
        </authorList>
    </citation>
    <scope>NUCLEOTIDE SEQUENCE [LARGE SCALE GENOMIC DNA]</scope>
    <source>
        <strain evidence="1 2">NCTC 12927</strain>
    </source>
</reference>
<dbReference type="GeneID" id="74431514"/>
<protein>
    <submittedName>
        <fullName evidence="1">Phosphohistidine phosphatase</fullName>
    </submittedName>
</protein>
<dbReference type="SUPFAM" id="SSF53254">
    <property type="entry name" value="Phosphoglycerate mutase-like"/>
    <property type="match status" value="1"/>
</dbReference>
<dbReference type="Proteomes" id="UP000031163">
    <property type="component" value="Chromosome"/>
</dbReference>
<dbReference type="CDD" id="cd07067">
    <property type="entry name" value="HP_PGM_like"/>
    <property type="match status" value="1"/>
</dbReference>
<dbReference type="HOGENOM" id="CLU_084603_2_2_7"/>
<organism evidence="1 2">
    <name type="scientific">Campylobacter insulaenigrae NCTC 12927</name>
    <dbReference type="NCBI Taxonomy" id="1031564"/>
    <lineage>
        <taxon>Bacteria</taxon>
        <taxon>Pseudomonadati</taxon>
        <taxon>Campylobacterota</taxon>
        <taxon>Epsilonproteobacteria</taxon>
        <taxon>Campylobacterales</taxon>
        <taxon>Campylobacteraceae</taxon>
        <taxon>Campylobacter</taxon>
    </lineage>
</organism>
<dbReference type="EMBL" id="CP007770">
    <property type="protein sequence ID" value="AJC87680.1"/>
    <property type="molecule type" value="Genomic_DNA"/>
</dbReference>
<gene>
    <name evidence="1" type="primary">sixA</name>
    <name evidence="1" type="ORF">CINS_0711</name>
</gene>
<dbReference type="InterPro" id="IPR013078">
    <property type="entry name" value="His_Pase_superF_clade-1"/>
</dbReference>
<proteinExistence type="predicted"/>
<dbReference type="RefSeq" id="WP_039649897.1">
    <property type="nucleotide sequence ID" value="NZ_CP007770.1"/>
</dbReference>
<dbReference type="InterPro" id="IPR029033">
    <property type="entry name" value="His_PPase_superfam"/>
</dbReference>
<dbReference type="KEGG" id="cis:CINS_0711"/>
<dbReference type="Gene3D" id="3.40.50.1240">
    <property type="entry name" value="Phosphoglycerate mutase-like"/>
    <property type="match status" value="1"/>
</dbReference>
<dbReference type="AlphaFoldDB" id="A0A0A8H1X9"/>
<evidence type="ECO:0000313" key="1">
    <source>
        <dbReference type="EMBL" id="AJC87680.1"/>
    </source>
</evidence>
<name>A0A0A8H1X9_9BACT</name>
<accession>A0A0A8H1X9</accession>
<sequence length="162" mass="19226">MKFIYFIRNAKAQKDSEIEDLQRDLSSSGKEDLKIMSNRLQKLNFKAEYMFSSPAKRCIKTAQKLCKYFDIKEKDIWIEKSLYEGKMEEILNYISKIKENRVVFVMHKSMIIKICEYLACIDLENFPTSSIICLKFNIDSFEHIKEQSGELIFFDFPKSQNE</sequence>
<evidence type="ECO:0000313" key="2">
    <source>
        <dbReference type="Proteomes" id="UP000031163"/>
    </source>
</evidence>
<dbReference type="Pfam" id="PF00300">
    <property type="entry name" value="His_Phos_1"/>
    <property type="match status" value="1"/>
</dbReference>